<reference evidence="2 3" key="1">
    <citation type="journal article" date="2017" name="Curr. Biol.">
        <title>The Evolution of Venom by Co-option of Single-Copy Genes.</title>
        <authorList>
            <person name="Martinson E.O."/>
            <person name="Mrinalini"/>
            <person name="Kelkar Y.D."/>
            <person name="Chang C.H."/>
            <person name="Werren J.H."/>
        </authorList>
    </citation>
    <scope>NUCLEOTIDE SEQUENCE [LARGE SCALE GENOMIC DNA]</scope>
    <source>
        <strain evidence="2 3">Alberta</strain>
        <tissue evidence="2">Whole body</tissue>
    </source>
</reference>
<dbReference type="PANTHER" id="PTHR11485:SF34">
    <property type="entry name" value="SIGNAL RECOGNITION PARTICLE RECEPTOR SUBUNIT BETA"/>
    <property type="match status" value="1"/>
</dbReference>
<dbReference type="Pfam" id="PF00405">
    <property type="entry name" value="Transferrin"/>
    <property type="match status" value="2"/>
</dbReference>
<dbReference type="Proteomes" id="UP000215335">
    <property type="component" value="Unassembled WGS sequence"/>
</dbReference>
<comment type="caution">
    <text evidence="2">The sequence shown here is derived from an EMBL/GenBank/DDBJ whole genome shotgun (WGS) entry which is preliminary data.</text>
</comment>
<dbReference type="EMBL" id="NNAY01000342">
    <property type="protein sequence ID" value="OXU29058.1"/>
    <property type="molecule type" value="Genomic_DNA"/>
</dbReference>
<dbReference type="PROSITE" id="PS51408">
    <property type="entry name" value="TRANSFERRIN_LIKE_4"/>
    <property type="match status" value="2"/>
</dbReference>
<dbReference type="Gene3D" id="3.40.190.10">
    <property type="entry name" value="Periplasmic binding protein-like II"/>
    <property type="match status" value="3"/>
</dbReference>
<organism evidence="2 3">
    <name type="scientific">Trichomalopsis sarcophagae</name>
    <dbReference type="NCBI Taxonomy" id="543379"/>
    <lineage>
        <taxon>Eukaryota</taxon>
        <taxon>Metazoa</taxon>
        <taxon>Ecdysozoa</taxon>
        <taxon>Arthropoda</taxon>
        <taxon>Hexapoda</taxon>
        <taxon>Insecta</taxon>
        <taxon>Pterygota</taxon>
        <taxon>Neoptera</taxon>
        <taxon>Endopterygota</taxon>
        <taxon>Hymenoptera</taxon>
        <taxon>Apocrita</taxon>
        <taxon>Proctotrupomorpha</taxon>
        <taxon>Chalcidoidea</taxon>
        <taxon>Pteromalidae</taxon>
        <taxon>Pteromalinae</taxon>
        <taxon>Trichomalopsis</taxon>
    </lineage>
</organism>
<name>A0A232FF19_9HYME</name>
<evidence type="ECO:0000313" key="3">
    <source>
        <dbReference type="Proteomes" id="UP000215335"/>
    </source>
</evidence>
<feature type="domain" description="Transferrin-like" evidence="1">
    <location>
        <begin position="409"/>
        <end position="759"/>
    </location>
</feature>
<dbReference type="OrthoDB" id="8170333at2759"/>
<sequence length="799" mass="90996">MSLIDMNFQNNLEKIRKIASIKSPQRFDDEGKRIALDYFIKGVSALTAANKSDEDYWWFFDYFMNFKNNLIIRYCIPKRVVNSLSGLHKACDKIHKAQHEIQCVVVADRLSCLKLLSVGKADFMVAEPEDLRVISAYNESGIVVTHQLKKFAESKPQREVEMIVVVKSESDTVLTGKGKKLCYLGLETSHVAQFDYYYTTYFESWLFPRSCDPNKNEVENRVASLSAHFESACIAGPWSLDRKMDADLKAKYKNLCALCGNPRSCDDDDRYYGTTGALTCLRQGIGNLAWLSRSDASKYFSQLGSYGFSLLCPDGTARVLSSKMNDTCTWIVDPRPVIVANKNVAHIVLDKVTDMGEEKSNFYQVVHSSYVFSYLKKLDKPMTTKEYLLKRYSSASVKAKSTCRSNRIIRWCVSSSLEARKCQSLRRSSNALELSPGFTCVEMPSSDECIRAVSTFKSDVFAAKPDERSRSEKYTLRILEIMLGLKSIVEMLAGRKDEHNNVAAVVRKESRFRTVNDLKDAKACFSGYRSVGWNAVYLALKKNNSDRQRLDDVESIATFFKESCVLNIEPKNRSFPSNLYSLCKKDESNLTLEEKTFKCLEDGADVAFVNVSAVRAYASRKSRFSASNHTYIICSLSLEHLFRQRRIQFQVQIALSPKRAQLVFSSKSHFGLGNMTHTAILVHENITKVREDDISLTFLGLNRYFGRTFDRETPMFEMYGPYENKSNLLFPDATMKLQRASSDVMYVSRDESSDHVLPKVRHSQKIFKTAAKSRSKQLSHSIFAMFNVLCAQRLYVGFF</sequence>
<dbReference type="PRINTS" id="PR00422">
    <property type="entry name" value="TRANSFERRIN"/>
</dbReference>
<dbReference type="InterPro" id="IPR001156">
    <property type="entry name" value="Transferrin-like_dom"/>
</dbReference>
<dbReference type="AlphaFoldDB" id="A0A232FF19"/>
<keyword evidence="3" id="KW-1185">Reference proteome</keyword>
<proteinExistence type="predicted"/>
<dbReference type="SMART" id="SM00094">
    <property type="entry name" value="TR_FER"/>
    <property type="match status" value="1"/>
</dbReference>
<evidence type="ECO:0000259" key="1">
    <source>
        <dbReference type="PROSITE" id="PS51408"/>
    </source>
</evidence>
<evidence type="ECO:0000313" key="2">
    <source>
        <dbReference type="EMBL" id="OXU29058.1"/>
    </source>
</evidence>
<dbReference type="GO" id="GO:0045047">
    <property type="term" value="P:protein targeting to ER"/>
    <property type="evidence" value="ECO:0007669"/>
    <property type="project" value="TreeGrafter"/>
</dbReference>
<accession>A0A232FF19</accession>
<dbReference type="GO" id="GO:0005785">
    <property type="term" value="C:signal recognition particle receptor complex"/>
    <property type="evidence" value="ECO:0007669"/>
    <property type="project" value="TreeGrafter"/>
</dbReference>
<gene>
    <name evidence="2" type="ORF">TSAR_015173</name>
</gene>
<dbReference type="PANTHER" id="PTHR11485">
    <property type="entry name" value="TRANSFERRIN"/>
    <property type="match status" value="1"/>
</dbReference>
<dbReference type="STRING" id="543379.A0A232FF19"/>
<dbReference type="SUPFAM" id="SSF53850">
    <property type="entry name" value="Periplasmic binding protein-like II"/>
    <property type="match status" value="2"/>
</dbReference>
<protein>
    <recommendedName>
        <fullName evidence="1">Transferrin-like domain-containing protein</fullName>
    </recommendedName>
</protein>
<feature type="domain" description="Transferrin-like" evidence="1">
    <location>
        <begin position="72"/>
        <end position="401"/>
    </location>
</feature>